<evidence type="ECO:0000313" key="1">
    <source>
        <dbReference type="EMBL" id="CAA9996557.1"/>
    </source>
</evidence>
<evidence type="ECO:0000313" key="2">
    <source>
        <dbReference type="Proteomes" id="UP000479000"/>
    </source>
</evidence>
<sequence>MIGITLLLSKIPLTCHQEAVQLGSGCSVASSASAYLSVLANCPWAFDPGAFDAGGNDSGANDTIHSVRLIAMYSDSAEDRATTGCFFDFQEVVAQDRCSFDYVLGDNDASRRCVPTRLHQLSLEAMKFAYSASRNSEP</sequence>
<dbReference type="Proteomes" id="UP000479000">
    <property type="component" value="Unassembled WGS sequence"/>
</dbReference>
<keyword evidence="2" id="KW-1185">Reference proteome</keyword>
<dbReference type="AlphaFoldDB" id="A0A6H5G3D0"/>
<name>A0A6H5G3D0_9HEMI</name>
<proteinExistence type="predicted"/>
<gene>
    <name evidence="1" type="ORF">NTEN_LOCUS3052</name>
</gene>
<dbReference type="EMBL" id="CADCXU010004677">
    <property type="protein sequence ID" value="CAA9996557.1"/>
    <property type="molecule type" value="Genomic_DNA"/>
</dbReference>
<accession>A0A6H5G3D0</accession>
<organism evidence="1 2">
    <name type="scientific">Nesidiocoris tenuis</name>
    <dbReference type="NCBI Taxonomy" id="355587"/>
    <lineage>
        <taxon>Eukaryota</taxon>
        <taxon>Metazoa</taxon>
        <taxon>Ecdysozoa</taxon>
        <taxon>Arthropoda</taxon>
        <taxon>Hexapoda</taxon>
        <taxon>Insecta</taxon>
        <taxon>Pterygota</taxon>
        <taxon>Neoptera</taxon>
        <taxon>Paraneoptera</taxon>
        <taxon>Hemiptera</taxon>
        <taxon>Heteroptera</taxon>
        <taxon>Panheteroptera</taxon>
        <taxon>Cimicomorpha</taxon>
        <taxon>Miridae</taxon>
        <taxon>Dicyphina</taxon>
        <taxon>Nesidiocoris</taxon>
    </lineage>
</organism>
<reference evidence="1 2" key="1">
    <citation type="submission" date="2020-02" db="EMBL/GenBank/DDBJ databases">
        <authorList>
            <person name="Ferguson B K."/>
        </authorList>
    </citation>
    <scope>NUCLEOTIDE SEQUENCE [LARGE SCALE GENOMIC DNA]</scope>
</reference>
<protein>
    <submittedName>
        <fullName evidence="1">Uncharacterized protein</fullName>
    </submittedName>
</protein>